<evidence type="ECO:0000259" key="11">
    <source>
        <dbReference type="Pfam" id="PF02602"/>
    </source>
</evidence>
<dbReference type="NCBIfam" id="TIGR01469">
    <property type="entry name" value="cobA_cysG_Cterm"/>
    <property type="match status" value="1"/>
</dbReference>
<dbReference type="PROSITE" id="PS00840">
    <property type="entry name" value="SUMT_2"/>
    <property type="match status" value="1"/>
</dbReference>
<dbReference type="FunFam" id="3.30.950.10:FF:000001">
    <property type="entry name" value="Siroheme synthase"/>
    <property type="match status" value="1"/>
</dbReference>
<dbReference type="CDD" id="cd06578">
    <property type="entry name" value="HemD"/>
    <property type="match status" value="1"/>
</dbReference>
<dbReference type="InterPro" id="IPR014777">
    <property type="entry name" value="4pyrrole_Mease_sub1"/>
</dbReference>
<evidence type="ECO:0000259" key="10">
    <source>
        <dbReference type="Pfam" id="PF00590"/>
    </source>
</evidence>
<dbReference type="PANTHER" id="PTHR45790">
    <property type="entry name" value="SIROHEME SYNTHASE-RELATED"/>
    <property type="match status" value="1"/>
</dbReference>
<dbReference type="EC" id="2.1.1.107" evidence="2"/>
<dbReference type="FunFam" id="3.40.1010.10:FF:000001">
    <property type="entry name" value="Siroheme synthase"/>
    <property type="match status" value="1"/>
</dbReference>
<evidence type="ECO:0000256" key="1">
    <source>
        <dbReference type="ARBA" id="ARBA00005879"/>
    </source>
</evidence>
<dbReference type="EMBL" id="LSFN01000010">
    <property type="protein sequence ID" value="OAB75442.1"/>
    <property type="molecule type" value="Genomic_DNA"/>
</dbReference>
<dbReference type="GO" id="GO:0004851">
    <property type="term" value="F:uroporphyrin-III C-methyltransferase activity"/>
    <property type="evidence" value="ECO:0007669"/>
    <property type="project" value="UniProtKB-EC"/>
</dbReference>
<feature type="domain" description="Tetrapyrrole biosynthesis uroporphyrinogen III synthase" evidence="11">
    <location>
        <begin position="269"/>
        <end position="506"/>
    </location>
</feature>
<dbReference type="SUPFAM" id="SSF69618">
    <property type="entry name" value="HemD-like"/>
    <property type="match status" value="1"/>
</dbReference>
<dbReference type="Gene3D" id="3.40.1010.10">
    <property type="entry name" value="Cobalt-precorrin-4 Transmethylase, Domain 1"/>
    <property type="match status" value="1"/>
</dbReference>
<dbReference type="Pfam" id="PF02602">
    <property type="entry name" value="HEM4"/>
    <property type="match status" value="1"/>
</dbReference>
<evidence type="ECO:0000256" key="3">
    <source>
        <dbReference type="ARBA" id="ARBA00018323"/>
    </source>
</evidence>
<dbReference type="STRING" id="1763538.LPB68_06640"/>
<dbReference type="GO" id="GO:0032259">
    <property type="term" value="P:methylation"/>
    <property type="evidence" value="ECO:0007669"/>
    <property type="project" value="UniProtKB-KW"/>
</dbReference>
<dbReference type="PROSITE" id="PS00839">
    <property type="entry name" value="SUMT_1"/>
    <property type="match status" value="1"/>
</dbReference>
<evidence type="ECO:0000256" key="5">
    <source>
        <dbReference type="ARBA" id="ARBA00022679"/>
    </source>
</evidence>
<dbReference type="OrthoDB" id="9815856at2"/>
<evidence type="ECO:0000256" key="8">
    <source>
        <dbReference type="ARBA" id="ARBA00079776"/>
    </source>
</evidence>
<dbReference type="GO" id="GO:0019354">
    <property type="term" value="P:siroheme biosynthetic process"/>
    <property type="evidence" value="ECO:0007669"/>
    <property type="project" value="InterPro"/>
</dbReference>
<dbReference type="Proteomes" id="UP000077134">
    <property type="component" value="Unassembled WGS sequence"/>
</dbReference>
<evidence type="ECO:0000313" key="13">
    <source>
        <dbReference type="Proteomes" id="UP000077134"/>
    </source>
</evidence>
<evidence type="ECO:0000256" key="9">
    <source>
        <dbReference type="RuleBase" id="RU003960"/>
    </source>
</evidence>
<keyword evidence="5 9" id="KW-0808">Transferase</keyword>
<dbReference type="Gene3D" id="3.40.50.10090">
    <property type="match status" value="2"/>
</dbReference>
<dbReference type="GO" id="GO:0004852">
    <property type="term" value="F:uroporphyrinogen-III synthase activity"/>
    <property type="evidence" value="ECO:0007669"/>
    <property type="project" value="InterPro"/>
</dbReference>
<dbReference type="Gene3D" id="3.30.950.10">
    <property type="entry name" value="Methyltransferase, Cobalt-precorrin-4 Transmethylase, Domain 2"/>
    <property type="match status" value="1"/>
</dbReference>
<dbReference type="InterPro" id="IPR003754">
    <property type="entry name" value="4pyrrol_synth_uPrphyn_synth"/>
</dbReference>
<dbReference type="InterPro" id="IPR006366">
    <property type="entry name" value="CobA/CysG_C"/>
</dbReference>
<feature type="domain" description="Tetrapyrrole methylase" evidence="10">
    <location>
        <begin position="7"/>
        <end position="219"/>
    </location>
</feature>
<evidence type="ECO:0000256" key="2">
    <source>
        <dbReference type="ARBA" id="ARBA00012162"/>
    </source>
</evidence>
<sequence length="516" mass="56577">MSITSGKVYLVGAGPGDAGLITVKGLQCIKKADVVVYDRLANPRLLQSMKSGAEKVYVGKLPDRHTMKQEDINQLLVDLALEGKTVTRLKGGDPTIFGRVSEEADLLRKNGIRYEIIPGITSAISVPAYAGIPVTHRDLASSLSIITGHESPDKLDVMIQWDKLANATGTLIFMMGVAKIGYISEQLMRHGRLSDTPVALVRWGTRAEQETITGTLADIEDKVKAANFQPPAVIVVGDVVLQREKLMWAEYMPLFGKRVLVTRARSQASELANRIEELGGEPYEFPVINIVKPSDPKEILDLRSSFAKLQDYDWIFFTSVNGVEFFFQHLQEQGRDIRSLHHAKIVAVGPATADALKAHALFPEQIPDVYQAEGMIEMLGSHLKAGQKVLLPRGDKGRAWLPDKLTEMGLEVTVAVTYHTVISGDDDSELLRMFAESGIHAVTFTSSSTVTNLLAIMKRMGIEDPVKQLEGVETFCIGEITAKTALEAGLTVSMIAEEATIESLVQSLCRWNAIQN</sequence>
<dbReference type="KEGG" id="pcx:LPB68_06640"/>
<name>A0A167EE23_9BACL</name>
<dbReference type="RefSeq" id="WP_068657228.1">
    <property type="nucleotide sequence ID" value="NZ_CP017770.1"/>
</dbReference>
<evidence type="ECO:0000313" key="12">
    <source>
        <dbReference type="EMBL" id="OAB75442.1"/>
    </source>
</evidence>
<dbReference type="InterPro" id="IPR000878">
    <property type="entry name" value="4pyrrol_Mease"/>
</dbReference>
<dbReference type="InterPro" id="IPR050161">
    <property type="entry name" value="Siro_Cobalamin_biosynth"/>
</dbReference>
<dbReference type="InterPro" id="IPR003043">
    <property type="entry name" value="Uropor_MeTrfase_CS"/>
</dbReference>
<reference evidence="12 13" key="1">
    <citation type="submission" date="2016-02" db="EMBL/GenBank/DDBJ databases">
        <title>Paenibacillus sp. LPB0068, isolated from Crassostrea gigas.</title>
        <authorList>
            <person name="Shin S.-K."/>
            <person name="Yi H."/>
        </authorList>
    </citation>
    <scope>NUCLEOTIDE SEQUENCE [LARGE SCALE GENOMIC DNA]</scope>
    <source>
        <strain evidence="12 13">LPB0068</strain>
    </source>
</reference>
<dbReference type="PANTHER" id="PTHR45790:SF3">
    <property type="entry name" value="S-ADENOSYL-L-METHIONINE-DEPENDENT UROPORPHYRINOGEN III METHYLTRANSFERASE, CHLOROPLASTIC"/>
    <property type="match status" value="1"/>
</dbReference>
<evidence type="ECO:0000256" key="7">
    <source>
        <dbReference type="ARBA" id="ARBA00023244"/>
    </source>
</evidence>
<evidence type="ECO:0000256" key="6">
    <source>
        <dbReference type="ARBA" id="ARBA00022691"/>
    </source>
</evidence>
<comment type="caution">
    <text evidence="12">The sequence shown here is derived from an EMBL/GenBank/DDBJ whole genome shotgun (WGS) entry which is preliminary data.</text>
</comment>
<gene>
    <name evidence="12" type="ORF">PNBC_08755</name>
</gene>
<accession>A0A167EE23</accession>
<dbReference type="SUPFAM" id="SSF53790">
    <property type="entry name" value="Tetrapyrrole methylase"/>
    <property type="match status" value="1"/>
</dbReference>
<organism evidence="12 13">
    <name type="scientific">Paenibacillus crassostreae</name>
    <dbReference type="NCBI Taxonomy" id="1763538"/>
    <lineage>
        <taxon>Bacteria</taxon>
        <taxon>Bacillati</taxon>
        <taxon>Bacillota</taxon>
        <taxon>Bacilli</taxon>
        <taxon>Bacillales</taxon>
        <taxon>Paenibacillaceae</taxon>
        <taxon>Paenibacillus</taxon>
    </lineage>
</organism>
<keyword evidence="6" id="KW-0949">S-adenosyl-L-methionine</keyword>
<keyword evidence="4 9" id="KW-0489">Methyltransferase</keyword>
<protein>
    <recommendedName>
        <fullName evidence="3">Uroporphyrinogen-III C-methyltransferase</fullName>
        <ecNumber evidence="2">2.1.1.107</ecNumber>
    </recommendedName>
    <alternativeName>
        <fullName evidence="8">Uroporphyrinogen III methylase</fullName>
    </alternativeName>
</protein>
<dbReference type="Pfam" id="PF00590">
    <property type="entry name" value="TP_methylase"/>
    <property type="match status" value="1"/>
</dbReference>
<keyword evidence="7" id="KW-0627">Porphyrin biosynthesis</keyword>
<dbReference type="CDD" id="cd11642">
    <property type="entry name" value="SUMT"/>
    <property type="match status" value="1"/>
</dbReference>
<dbReference type="InterPro" id="IPR035996">
    <property type="entry name" value="4pyrrol_Methylase_sf"/>
</dbReference>
<dbReference type="InterPro" id="IPR014776">
    <property type="entry name" value="4pyrrole_Mease_sub2"/>
</dbReference>
<comment type="similarity">
    <text evidence="1 9">Belongs to the precorrin methyltransferase family.</text>
</comment>
<evidence type="ECO:0000256" key="4">
    <source>
        <dbReference type="ARBA" id="ARBA00022603"/>
    </source>
</evidence>
<dbReference type="InterPro" id="IPR036108">
    <property type="entry name" value="4pyrrol_syn_uPrphyn_synt_sf"/>
</dbReference>
<dbReference type="AlphaFoldDB" id="A0A167EE23"/>
<proteinExistence type="inferred from homology"/>
<dbReference type="NCBIfam" id="NF004790">
    <property type="entry name" value="PRK06136.1"/>
    <property type="match status" value="1"/>
</dbReference>
<keyword evidence="13" id="KW-1185">Reference proteome</keyword>